<evidence type="ECO:0000313" key="3">
    <source>
        <dbReference type="Proteomes" id="UP001203880"/>
    </source>
</evidence>
<comment type="caution">
    <text evidence="2">The sequence shown here is derived from an EMBL/GenBank/DDBJ whole genome shotgun (WGS) entry which is preliminary data.</text>
</comment>
<dbReference type="EMBL" id="JAMFMB010000002">
    <property type="protein sequence ID" value="MCL6282329.1"/>
    <property type="molecule type" value="Genomic_DNA"/>
</dbReference>
<name>A0ABT0PXJ4_9RHOB</name>
<evidence type="ECO:0000256" key="1">
    <source>
        <dbReference type="SAM" id="Phobius"/>
    </source>
</evidence>
<keyword evidence="1" id="KW-0812">Transmembrane</keyword>
<protein>
    <submittedName>
        <fullName evidence="2">Uncharacterized protein</fullName>
    </submittedName>
</protein>
<evidence type="ECO:0000313" key="2">
    <source>
        <dbReference type="EMBL" id="MCL6282329.1"/>
    </source>
</evidence>
<dbReference type="RefSeq" id="WP_249706448.1">
    <property type="nucleotide sequence ID" value="NZ_JAMFMB010000002.1"/>
</dbReference>
<accession>A0ABT0PXJ4</accession>
<keyword evidence="1" id="KW-0472">Membrane</keyword>
<sequence length="226" mass="24796">MKLQYITTTKNIIGASLFLSLLFVLIGYHKGDISDQFSEGKPGTIVSVLLLLAISVTCFRIYILRRRTAANWLQHPSLVWLLIASGFLFLALDDALKIHEGIDKSIHAMSEMTETSFSDRLDDAIIGVYALIGAIVLYVFRSELTLYRFLAPYLLAGFAVLILSIALDTASNGPGFALWVTKSESAAHSLHAVLETLEEVCKLLAEAIFLSGFLLVLQAAAEQDKS</sequence>
<organism evidence="2 3">
    <name type="scientific">Ruegeria spongiae</name>
    <dbReference type="NCBI Taxonomy" id="2942209"/>
    <lineage>
        <taxon>Bacteria</taxon>
        <taxon>Pseudomonadati</taxon>
        <taxon>Pseudomonadota</taxon>
        <taxon>Alphaproteobacteria</taxon>
        <taxon>Rhodobacterales</taxon>
        <taxon>Roseobacteraceae</taxon>
        <taxon>Ruegeria</taxon>
    </lineage>
</organism>
<feature type="transmembrane region" description="Helical" evidence="1">
    <location>
        <begin position="75"/>
        <end position="92"/>
    </location>
</feature>
<feature type="transmembrane region" description="Helical" evidence="1">
    <location>
        <begin position="43"/>
        <end position="63"/>
    </location>
</feature>
<feature type="transmembrane region" description="Helical" evidence="1">
    <location>
        <begin position="12"/>
        <end position="31"/>
    </location>
</feature>
<gene>
    <name evidence="2" type="ORF">M3P21_02210</name>
</gene>
<keyword evidence="1" id="KW-1133">Transmembrane helix</keyword>
<feature type="transmembrane region" description="Helical" evidence="1">
    <location>
        <begin position="124"/>
        <end position="140"/>
    </location>
</feature>
<reference evidence="2" key="1">
    <citation type="submission" date="2022-05" db="EMBL/GenBank/DDBJ databases">
        <authorList>
            <person name="Park J.-S."/>
        </authorList>
    </citation>
    <scope>NUCLEOTIDE SEQUENCE</scope>
    <source>
        <strain evidence="2">2012CJ41-6</strain>
    </source>
</reference>
<proteinExistence type="predicted"/>
<dbReference type="Proteomes" id="UP001203880">
    <property type="component" value="Unassembled WGS sequence"/>
</dbReference>
<keyword evidence="3" id="KW-1185">Reference proteome</keyword>
<feature type="transmembrane region" description="Helical" evidence="1">
    <location>
        <begin position="147"/>
        <end position="167"/>
    </location>
</feature>